<dbReference type="GO" id="GO:2001240">
    <property type="term" value="P:negative regulation of extrinsic apoptotic signaling pathway in absence of ligand"/>
    <property type="evidence" value="ECO:0007669"/>
    <property type="project" value="TreeGrafter"/>
</dbReference>
<dbReference type="OrthoDB" id="167668at2759"/>
<dbReference type="FunFam" id="3.40.50.12350:FF:000001">
    <property type="entry name" value="Eyes absent homolog"/>
    <property type="match status" value="1"/>
</dbReference>
<comment type="catalytic activity">
    <reaction evidence="12 15">
        <text>O-phospho-L-tyrosyl-[protein] + H2O = L-tyrosyl-[protein] + phosphate</text>
        <dbReference type="Rhea" id="RHEA:10684"/>
        <dbReference type="Rhea" id="RHEA-COMP:10136"/>
        <dbReference type="Rhea" id="RHEA-COMP:20101"/>
        <dbReference type="ChEBI" id="CHEBI:15377"/>
        <dbReference type="ChEBI" id="CHEBI:43474"/>
        <dbReference type="ChEBI" id="CHEBI:46858"/>
        <dbReference type="ChEBI" id="CHEBI:61978"/>
        <dbReference type="EC" id="3.1.3.48"/>
    </reaction>
</comment>
<dbReference type="GO" id="GO:0005634">
    <property type="term" value="C:nucleus"/>
    <property type="evidence" value="ECO:0007669"/>
    <property type="project" value="UniProtKB-SubCell"/>
</dbReference>
<dbReference type="InterPro" id="IPR038102">
    <property type="entry name" value="EYA_dom_sf"/>
</dbReference>
<dbReference type="InterPro" id="IPR006545">
    <property type="entry name" value="EYA_dom"/>
</dbReference>
<keyword evidence="7 15" id="KW-0904">Protein phosphatase</keyword>
<evidence type="ECO:0000256" key="8">
    <source>
        <dbReference type="ARBA" id="ARBA00023015"/>
    </source>
</evidence>
<keyword evidence="3" id="KW-0217">Developmental protein</keyword>
<dbReference type="Gene3D" id="3.40.50.12350">
    <property type="match status" value="1"/>
</dbReference>
<evidence type="ECO:0000313" key="18">
    <source>
        <dbReference type="Proteomes" id="UP001107558"/>
    </source>
</evidence>
<dbReference type="Proteomes" id="UP001107558">
    <property type="component" value="Chromosome 1"/>
</dbReference>
<sequence length="735" mass="80750">MVTLMPCSYLSAPRCAGLIDKMIEIEPKVKRAKTEPSEASSDKNNRLCSAEISTQSDCSISPALLPYNLHQNSSNQTLLNHQYNRHNQQQQQNSPSLIGGLNLSASSSSTSATSPTGASSSAPSTIPTTSTSITTLSNNLYNNNHLYQHHHHHHLNTTTGSSGHNSKHNLSTSSGTAATAITHHPTPIEGLTALSSLGSSTLHLPTNSLCSGNSNSLSAELGMSHWLNDTPSNSVKSEIKSPTAIVESTQLPLAPSHLDSALFCAANTVNLDASQSSNTYDHKSDYYNYYNSMQQYTPSFYPSAYGSAYTTRSSTKIPSPNSYLSSSYTTNNNSAQLYSTYGYNNFGQFATPQQDYYYNDQYNSYYNANYSPYVSSPGSSSSQNFHIAAMPESPSETPGTPSGLGHHSPQSPLSISPNTSNHASTAKTTPSTKGKARGRRQQNTSPTRSALNDTPSVENVKSPERVFIWDLDETIIIFHTLLTGNYPARYNKDPALATTLGYRMEEMIFTMADNHFFFNDVEECDQVHIDDVSSDDNGQDLSNYNFATDGFQNNNSQGATNICLPNGVRGGVDWMRKLAFRYRKIKEIYNNYRNNVGGLLGPKCEHWMQVRSEIEALTDNWATLVTTCLKMIAQRENCINVLVTTTQLVPALAKVLLFGLGGVFPIENIYSATKTGKESCFERIVTRFGRKCTYVVVGDGQDEEKASKNLNFPFWRISTHKDIKALYTALEMGFL</sequence>
<dbReference type="GO" id="GO:0004725">
    <property type="term" value="F:protein tyrosine phosphatase activity"/>
    <property type="evidence" value="ECO:0007669"/>
    <property type="project" value="UniProtKB-EC"/>
</dbReference>
<feature type="compositionally biased region" description="Polar residues" evidence="16">
    <location>
        <begin position="408"/>
        <end position="432"/>
    </location>
</feature>
<evidence type="ECO:0000256" key="2">
    <source>
        <dbReference type="ARBA" id="ARBA00010501"/>
    </source>
</evidence>
<evidence type="ECO:0000256" key="6">
    <source>
        <dbReference type="ARBA" id="ARBA00022842"/>
    </source>
</evidence>
<dbReference type="GO" id="GO:0045739">
    <property type="term" value="P:positive regulation of DNA repair"/>
    <property type="evidence" value="ECO:0007669"/>
    <property type="project" value="TreeGrafter"/>
</dbReference>
<feature type="region of interest" description="Disordered" evidence="16">
    <location>
        <begin position="381"/>
        <end position="457"/>
    </location>
</feature>
<evidence type="ECO:0000313" key="17">
    <source>
        <dbReference type="EMBL" id="KAG5685111.1"/>
    </source>
</evidence>
<evidence type="ECO:0000256" key="5">
    <source>
        <dbReference type="ARBA" id="ARBA00022801"/>
    </source>
</evidence>
<evidence type="ECO:0000256" key="11">
    <source>
        <dbReference type="ARBA" id="ARBA00023242"/>
    </source>
</evidence>
<evidence type="ECO:0000256" key="9">
    <source>
        <dbReference type="ARBA" id="ARBA00023159"/>
    </source>
</evidence>
<dbReference type="GO" id="GO:0046872">
    <property type="term" value="F:metal ion binding"/>
    <property type="evidence" value="ECO:0007669"/>
    <property type="project" value="UniProtKB-KW"/>
</dbReference>
<name>A0A9J6CT62_POLVA</name>
<keyword evidence="8 15" id="KW-0805">Transcription regulation</keyword>
<keyword evidence="4 14" id="KW-0479">Metal-binding</keyword>
<evidence type="ECO:0000256" key="10">
    <source>
        <dbReference type="ARBA" id="ARBA00023163"/>
    </source>
</evidence>
<comment type="similarity">
    <text evidence="2 15">Belongs to the HAD-like hydrolase superfamily. EYA family.</text>
</comment>
<dbReference type="EC" id="3.1.3.48" evidence="15"/>
<evidence type="ECO:0000256" key="4">
    <source>
        <dbReference type="ARBA" id="ARBA00022723"/>
    </source>
</evidence>
<feature type="compositionally biased region" description="Low complexity" evidence="16">
    <location>
        <begin position="391"/>
        <end position="403"/>
    </location>
</feature>
<comment type="subcellular location">
    <subcellularLocation>
        <location evidence="1">Nucleus</location>
    </subcellularLocation>
</comment>
<dbReference type="AlphaFoldDB" id="A0A9J6CT62"/>
<dbReference type="EMBL" id="JADBJN010000001">
    <property type="protein sequence ID" value="KAG5685111.1"/>
    <property type="molecule type" value="Genomic_DNA"/>
</dbReference>
<keyword evidence="5 15" id="KW-0378">Hydrolase</keyword>
<gene>
    <name evidence="17" type="ORF">PVAND_014308</name>
</gene>
<feature type="active site" description="Proton donor" evidence="13">
    <location>
        <position position="472"/>
    </location>
</feature>
<keyword evidence="18" id="KW-1185">Reference proteome</keyword>
<reference evidence="17" key="1">
    <citation type="submission" date="2021-03" db="EMBL/GenBank/DDBJ databases">
        <title>Chromosome level genome of the anhydrobiotic midge Polypedilum vanderplanki.</title>
        <authorList>
            <person name="Yoshida Y."/>
            <person name="Kikawada T."/>
            <person name="Gusev O."/>
        </authorList>
    </citation>
    <scope>NUCLEOTIDE SEQUENCE</scope>
    <source>
        <strain evidence="17">NIAS01</strain>
        <tissue evidence="17">Whole body or cell culture</tissue>
    </source>
</reference>
<protein>
    <recommendedName>
        <fullName evidence="15">Eyes absent homolog</fullName>
        <ecNumber evidence="15">3.1.3.48</ecNumber>
    </recommendedName>
</protein>
<keyword evidence="9" id="KW-0010">Activator</keyword>
<dbReference type="InterPro" id="IPR028472">
    <property type="entry name" value="EYA"/>
</dbReference>
<keyword evidence="6 14" id="KW-0460">Magnesium</keyword>
<keyword evidence="11" id="KW-0539">Nucleus</keyword>
<feature type="region of interest" description="Disordered" evidence="16">
    <location>
        <begin position="151"/>
        <end position="174"/>
    </location>
</feature>
<accession>A0A9J6CT62</accession>
<evidence type="ECO:0000256" key="1">
    <source>
        <dbReference type="ARBA" id="ARBA00004123"/>
    </source>
</evidence>
<feature type="region of interest" description="Disordered" evidence="16">
    <location>
        <begin position="85"/>
        <end position="130"/>
    </location>
</feature>
<evidence type="ECO:0000256" key="13">
    <source>
        <dbReference type="PIRSR" id="PIRSR628472-1"/>
    </source>
</evidence>
<proteinExistence type="inferred from homology"/>
<evidence type="ECO:0000256" key="7">
    <source>
        <dbReference type="ARBA" id="ARBA00022912"/>
    </source>
</evidence>
<evidence type="ECO:0000256" key="16">
    <source>
        <dbReference type="SAM" id="MobiDB-lite"/>
    </source>
</evidence>
<dbReference type="InterPro" id="IPR042577">
    <property type="entry name" value="EYA_dom_metazoan"/>
</dbReference>
<keyword evidence="10" id="KW-0804">Transcription</keyword>
<feature type="compositionally biased region" description="Polar residues" evidence="16">
    <location>
        <begin position="441"/>
        <end position="457"/>
    </location>
</feature>
<dbReference type="CDD" id="cd02601">
    <property type="entry name" value="HAD_Eya"/>
    <property type="match status" value="1"/>
</dbReference>
<dbReference type="GO" id="GO:0030154">
    <property type="term" value="P:cell differentiation"/>
    <property type="evidence" value="ECO:0007669"/>
    <property type="project" value="TreeGrafter"/>
</dbReference>
<dbReference type="SFLD" id="SFLDS00003">
    <property type="entry name" value="Haloacid_Dehalogenase"/>
    <property type="match status" value="1"/>
</dbReference>
<dbReference type="SFLD" id="SFLDG01129">
    <property type="entry name" value="C1.5:_HAD__Beta-PGM__Phosphata"/>
    <property type="match status" value="1"/>
</dbReference>
<evidence type="ECO:0000256" key="12">
    <source>
        <dbReference type="ARBA" id="ARBA00051722"/>
    </source>
</evidence>
<evidence type="ECO:0000256" key="15">
    <source>
        <dbReference type="RuleBase" id="RU362036"/>
    </source>
</evidence>
<dbReference type="PANTHER" id="PTHR10190:SF16">
    <property type="entry name" value="DEVELOPMENTAL PROTEIN EYES ABSENT"/>
    <property type="match status" value="1"/>
</dbReference>
<dbReference type="Pfam" id="PF00702">
    <property type="entry name" value="Hydrolase"/>
    <property type="match status" value="1"/>
</dbReference>
<evidence type="ECO:0000256" key="3">
    <source>
        <dbReference type="ARBA" id="ARBA00022473"/>
    </source>
</evidence>
<feature type="binding site" evidence="14">
    <location>
        <position position="472"/>
    </location>
    <ligand>
        <name>Mg(2+)</name>
        <dbReference type="ChEBI" id="CHEBI:18420"/>
    </ligand>
</feature>
<feature type="binding site" evidence="14">
    <location>
        <position position="470"/>
    </location>
    <ligand>
        <name>Mg(2+)</name>
        <dbReference type="ChEBI" id="CHEBI:18420"/>
    </ligand>
</feature>
<comment type="cofactor">
    <cofactor evidence="14 15">
        <name>Mg(2+)</name>
        <dbReference type="ChEBI" id="CHEBI:18420"/>
    </cofactor>
    <text evidence="14 15">Binds 1 Mg(2+) ion per subunit.</text>
</comment>
<feature type="binding site" evidence="14">
    <location>
        <position position="699"/>
    </location>
    <ligand>
        <name>Mg(2+)</name>
        <dbReference type="ChEBI" id="CHEBI:18420"/>
    </ligand>
</feature>
<feature type="active site" description="Nucleophile" evidence="13">
    <location>
        <position position="470"/>
    </location>
</feature>
<evidence type="ECO:0000256" key="14">
    <source>
        <dbReference type="PIRSR" id="PIRSR628472-2"/>
    </source>
</evidence>
<comment type="caution">
    <text evidence="17">The sequence shown here is derived from an EMBL/GenBank/DDBJ whole genome shotgun (WGS) entry which is preliminary data.</text>
</comment>
<dbReference type="PANTHER" id="PTHR10190">
    <property type="entry name" value="EYES ABSENT"/>
    <property type="match status" value="1"/>
</dbReference>
<organism evidence="17 18">
    <name type="scientific">Polypedilum vanderplanki</name>
    <name type="common">Sleeping chironomid midge</name>
    <dbReference type="NCBI Taxonomy" id="319348"/>
    <lineage>
        <taxon>Eukaryota</taxon>
        <taxon>Metazoa</taxon>
        <taxon>Ecdysozoa</taxon>
        <taxon>Arthropoda</taxon>
        <taxon>Hexapoda</taxon>
        <taxon>Insecta</taxon>
        <taxon>Pterygota</taxon>
        <taxon>Neoptera</taxon>
        <taxon>Endopterygota</taxon>
        <taxon>Diptera</taxon>
        <taxon>Nematocera</taxon>
        <taxon>Chironomoidea</taxon>
        <taxon>Chironomidae</taxon>
        <taxon>Chironominae</taxon>
        <taxon>Polypedilum</taxon>
        <taxon>Polypedilum</taxon>
    </lineage>
</organism>
<dbReference type="NCBIfam" id="TIGR01658">
    <property type="entry name" value="EYA-cons_domain"/>
    <property type="match status" value="1"/>
</dbReference>